<organism evidence="1 2">
    <name type="scientific">Candidatus Jeotgalibaca merdavium</name>
    <dbReference type="NCBI Taxonomy" id="2838627"/>
    <lineage>
        <taxon>Bacteria</taxon>
        <taxon>Bacillati</taxon>
        <taxon>Bacillota</taxon>
        <taxon>Bacilli</taxon>
        <taxon>Lactobacillales</taxon>
        <taxon>Carnobacteriaceae</taxon>
        <taxon>Jeotgalibaca</taxon>
    </lineage>
</organism>
<comment type="caution">
    <text evidence="1">The sequence shown here is derived from an EMBL/GenBank/DDBJ whole genome shotgun (WGS) entry which is preliminary data.</text>
</comment>
<name>A0A9D2I028_9LACT</name>
<sequence>MAYLTFEEYQKLGYEELTEAEFNALINKACGFIDSQTRNFYQFHNLEKDIPFRRDKFKNAVALQVEYMHQTGATSTYEINTPQSWSIGRTSVSEASRYSNTGENEASSIICDDAILALSGSGLLFRGVGTL</sequence>
<dbReference type="AlphaFoldDB" id="A0A9D2I028"/>
<evidence type="ECO:0000313" key="1">
    <source>
        <dbReference type="EMBL" id="HJA89557.1"/>
    </source>
</evidence>
<gene>
    <name evidence="1" type="ORF">H9948_02090</name>
</gene>
<dbReference type="EMBL" id="DWYW01000041">
    <property type="protein sequence ID" value="HJA89557.1"/>
    <property type="molecule type" value="Genomic_DNA"/>
</dbReference>
<proteinExistence type="predicted"/>
<protein>
    <recommendedName>
        <fullName evidence="3">DUF4054 domain-containing protein</fullName>
    </recommendedName>
</protein>
<reference evidence="1" key="1">
    <citation type="journal article" date="2021" name="PeerJ">
        <title>Extensive microbial diversity within the chicken gut microbiome revealed by metagenomics and culture.</title>
        <authorList>
            <person name="Gilroy R."/>
            <person name="Ravi A."/>
            <person name="Getino M."/>
            <person name="Pursley I."/>
            <person name="Horton D.L."/>
            <person name="Alikhan N.F."/>
            <person name="Baker D."/>
            <person name="Gharbi K."/>
            <person name="Hall N."/>
            <person name="Watson M."/>
            <person name="Adriaenssens E.M."/>
            <person name="Foster-Nyarko E."/>
            <person name="Jarju S."/>
            <person name="Secka A."/>
            <person name="Antonio M."/>
            <person name="Oren A."/>
            <person name="Chaudhuri R.R."/>
            <person name="La Ragione R."/>
            <person name="Hildebrand F."/>
            <person name="Pallen M.J."/>
        </authorList>
    </citation>
    <scope>NUCLEOTIDE SEQUENCE</scope>
    <source>
        <strain evidence="1">CHK171-505</strain>
    </source>
</reference>
<dbReference type="Proteomes" id="UP000886856">
    <property type="component" value="Unassembled WGS sequence"/>
</dbReference>
<reference evidence="1" key="2">
    <citation type="submission" date="2021-04" db="EMBL/GenBank/DDBJ databases">
        <authorList>
            <person name="Gilroy R."/>
        </authorList>
    </citation>
    <scope>NUCLEOTIDE SEQUENCE</scope>
    <source>
        <strain evidence="1">CHK171-505</strain>
    </source>
</reference>
<evidence type="ECO:0008006" key="3">
    <source>
        <dbReference type="Google" id="ProtNLM"/>
    </source>
</evidence>
<accession>A0A9D2I028</accession>
<evidence type="ECO:0000313" key="2">
    <source>
        <dbReference type="Proteomes" id="UP000886856"/>
    </source>
</evidence>